<protein>
    <recommendedName>
        <fullName evidence="4">Hydrogenase assembly protein HupF</fullName>
    </recommendedName>
</protein>
<name>A0ABQ4DZT0_9ACTN</name>
<sequence length="85" mass="8695">MTGDSATDPAPRPACADEVCLTCGDHAEPGTVLELRPDRLALVQTAAGHEEVSVALVSARVGDTVLVHAKEAIGIAPAPPGRTDR</sequence>
<dbReference type="Gene3D" id="2.30.30.140">
    <property type="match status" value="1"/>
</dbReference>
<gene>
    <name evidence="2" type="ORF">Pen02_29190</name>
</gene>
<dbReference type="SUPFAM" id="SSF159127">
    <property type="entry name" value="HupF/HypC-like"/>
    <property type="match status" value="1"/>
</dbReference>
<evidence type="ECO:0008006" key="4">
    <source>
        <dbReference type="Google" id="ProtNLM"/>
    </source>
</evidence>
<comment type="caution">
    <text evidence="2">The sequence shown here is derived from an EMBL/GenBank/DDBJ whole genome shotgun (WGS) entry which is preliminary data.</text>
</comment>
<reference evidence="2 3" key="1">
    <citation type="submission" date="2021-01" db="EMBL/GenBank/DDBJ databases">
        <title>Whole genome shotgun sequence of Plantactinospora endophytica NBRC 110450.</title>
        <authorList>
            <person name="Komaki H."/>
            <person name="Tamura T."/>
        </authorList>
    </citation>
    <scope>NUCLEOTIDE SEQUENCE [LARGE SCALE GENOMIC DNA]</scope>
    <source>
        <strain evidence="2 3">NBRC 110450</strain>
    </source>
</reference>
<evidence type="ECO:0000313" key="2">
    <source>
        <dbReference type="EMBL" id="GIG87983.1"/>
    </source>
</evidence>
<dbReference type="Pfam" id="PF01455">
    <property type="entry name" value="HupF_HypC"/>
    <property type="match status" value="1"/>
</dbReference>
<proteinExistence type="inferred from homology"/>
<keyword evidence="3" id="KW-1185">Reference proteome</keyword>
<accession>A0ABQ4DZT0</accession>
<dbReference type="InterPro" id="IPR001109">
    <property type="entry name" value="Hydrogenase_HupF/HypC"/>
</dbReference>
<organism evidence="2 3">
    <name type="scientific">Plantactinospora endophytica</name>
    <dbReference type="NCBI Taxonomy" id="673535"/>
    <lineage>
        <taxon>Bacteria</taxon>
        <taxon>Bacillati</taxon>
        <taxon>Actinomycetota</taxon>
        <taxon>Actinomycetes</taxon>
        <taxon>Micromonosporales</taxon>
        <taxon>Micromonosporaceae</taxon>
        <taxon>Plantactinospora</taxon>
    </lineage>
</organism>
<evidence type="ECO:0000313" key="3">
    <source>
        <dbReference type="Proteomes" id="UP000646749"/>
    </source>
</evidence>
<dbReference type="EMBL" id="BONW01000013">
    <property type="protein sequence ID" value="GIG87983.1"/>
    <property type="molecule type" value="Genomic_DNA"/>
</dbReference>
<comment type="similarity">
    <text evidence="1">Belongs to the HupF/HypC family.</text>
</comment>
<evidence type="ECO:0000256" key="1">
    <source>
        <dbReference type="ARBA" id="ARBA00006018"/>
    </source>
</evidence>
<dbReference type="RefSeq" id="WP_203866508.1">
    <property type="nucleotide sequence ID" value="NZ_BONW01000013.1"/>
</dbReference>
<dbReference type="Proteomes" id="UP000646749">
    <property type="component" value="Unassembled WGS sequence"/>
</dbReference>